<evidence type="ECO:0000256" key="1">
    <source>
        <dbReference type="ARBA" id="ARBA00004141"/>
    </source>
</evidence>
<protein>
    <recommendedName>
        <fullName evidence="8">Major facilitator superfamily (MFS) profile domain-containing protein</fullName>
    </recommendedName>
</protein>
<dbReference type="AlphaFoldDB" id="A0A6H5ISY3"/>
<comment type="subcellular location">
    <subcellularLocation>
        <location evidence="1">Membrane</location>
        <topology evidence="1">Multi-pass membrane protein</topology>
    </subcellularLocation>
</comment>
<dbReference type="OrthoDB" id="2985014at2759"/>
<evidence type="ECO:0008006" key="8">
    <source>
        <dbReference type="Google" id="ProtNLM"/>
    </source>
</evidence>
<dbReference type="EMBL" id="CADCXV010001116">
    <property type="protein sequence ID" value="CAB0041463.1"/>
    <property type="molecule type" value="Genomic_DNA"/>
</dbReference>
<reference evidence="6 7" key="1">
    <citation type="submission" date="2020-02" db="EMBL/GenBank/DDBJ databases">
        <authorList>
            <person name="Ferguson B K."/>
        </authorList>
    </citation>
    <scope>NUCLEOTIDE SEQUENCE [LARGE SCALE GENOMIC DNA]</scope>
</reference>
<evidence type="ECO:0000313" key="6">
    <source>
        <dbReference type="EMBL" id="CAB0041463.1"/>
    </source>
</evidence>
<dbReference type="Proteomes" id="UP000479190">
    <property type="component" value="Unassembled WGS sequence"/>
</dbReference>
<evidence type="ECO:0000256" key="2">
    <source>
        <dbReference type="ARBA" id="ARBA00022692"/>
    </source>
</evidence>
<sequence length="194" mass="21596">MILVGSLAENEARISTGQESRKEWISCRDVLWLMVFWGFGINYMLRNNLNLAIVTMVVPREKSVAATECGSGNSSYFDSGNTTSALQATAVEQQQQQQHGQYPWNEYQQSMALGAYYWLHWLLQLPGGLLARRYGTKMIFGLGNVLVAVLGFALPYATHYSLGALVAVRALQGLISVSTSHIINLFVILIIFMQ</sequence>
<name>A0A6H5ISY3_9HYME</name>
<dbReference type="PANTHER" id="PTHR11662:SF79">
    <property type="entry name" value="NA[+]-DEPENDENT INORGANIC PHOSPHATE COTRANSPORTER, ISOFORM A"/>
    <property type="match status" value="1"/>
</dbReference>
<evidence type="ECO:0000256" key="5">
    <source>
        <dbReference type="SAM" id="Phobius"/>
    </source>
</evidence>
<dbReference type="GO" id="GO:0006820">
    <property type="term" value="P:monoatomic anion transport"/>
    <property type="evidence" value="ECO:0007669"/>
    <property type="project" value="TreeGrafter"/>
</dbReference>
<dbReference type="SUPFAM" id="SSF103473">
    <property type="entry name" value="MFS general substrate transporter"/>
    <property type="match status" value="1"/>
</dbReference>
<dbReference type="InterPro" id="IPR036259">
    <property type="entry name" value="MFS_trans_sf"/>
</dbReference>
<evidence type="ECO:0000256" key="3">
    <source>
        <dbReference type="ARBA" id="ARBA00022989"/>
    </source>
</evidence>
<dbReference type="GO" id="GO:0016020">
    <property type="term" value="C:membrane"/>
    <property type="evidence" value="ECO:0007669"/>
    <property type="project" value="UniProtKB-SubCell"/>
</dbReference>
<proteinExistence type="predicted"/>
<gene>
    <name evidence="6" type="ORF">TBRA_LOCUS13131</name>
</gene>
<dbReference type="InterPro" id="IPR050382">
    <property type="entry name" value="MFS_Na/Anion_cotransporter"/>
</dbReference>
<keyword evidence="3 5" id="KW-1133">Transmembrane helix</keyword>
<keyword evidence="4 5" id="KW-0472">Membrane</keyword>
<evidence type="ECO:0000313" key="7">
    <source>
        <dbReference type="Proteomes" id="UP000479190"/>
    </source>
</evidence>
<accession>A0A6H5ISY3</accession>
<keyword evidence="7" id="KW-1185">Reference proteome</keyword>
<dbReference type="Gene3D" id="1.20.1250.20">
    <property type="entry name" value="MFS general substrate transporter like domains"/>
    <property type="match status" value="1"/>
</dbReference>
<dbReference type="PANTHER" id="PTHR11662">
    <property type="entry name" value="SOLUTE CARRIER FAMILY 17"/>
    <property type="match status" value="1"/>
</dbReference>
<organism evidence="6 7">
    <name type="scientific">Trichogramma brassicae</name>
    <dbReference type="NCBI Taxonomy" id="86971"/>
    <lineage>
        <taxon>Eukaryota</taxon>
        <taxon>Metazoa</taxon>
        <taxon>Ecdysozoa</taxon>
        <taxon>Arthropoda</taxon>
        <taxon>Hexapoda</taxon>
        <taxon>Insecta</taxon>
        <taxon>Pterygota</taxon>
        <taxon>Neoptera</taxon>
        <taxon>Endopterygota</taxon>
        <taxon>Hymenoptera</taxon>
        <taxon>Apocrita</taxon>
        <taxon>Proctotrupomorpha</taxon>
        <taxon>Chalcidoidea</taxon>
        <taxon>Trichogrammatidae</taxon>
        <taxon>Trichogramma</taxon>
    </lineage>
</organism>
<dbReference type="Pfam" id="PF07690">
    <property type="entry name" value="MFS_1"/>
    <property type="match status" value="1"/>
</dbReference>
<dbReference type="InterPro" id="IPR011701">
    <property type="entry name" value="MFS"/>
</dbReference>
<dbReference type="GO" id="GO:0022857">
    <property type="term" value="F:transmembrane transporter activity"/>
    <property type="evidence" value="ECO:0007669"/>
    <property type="project" value="InterPro"/>
</dbReference>
<evidence type="ECO:0000256" key="4">
    <source>
        <dbReference type="ARBA" id="ARBA00023136"/>
    </source>
</evidence>
<keyword evidence="2 5" id="KW-0812">Transmembrane</keyword>
<feature type="transmembrane region" description="Helical" evidence="5">
    <location>
        <begin position="138"/>
        <end position="158"/>
    </location>
</feature>
<feature type="transmembrane region" description="Helical" evidence="5">
    <location>
        <begin position="170"/>
        <end position="192"/>
    </location>
</feature>